<proteinExistence type="predicted"/>
<name>A0A7W6FVN9_9HYPH</name>
<protein>
    <submittedName>
        <fullName evidence="1">Uncharacterized protein</fullName>
    </submittedName>
</protein>
<dbReference type="Proteomes" id="UP000531216">
    <property type="component" value="Unassembled WGS sequence"/>
</dbReference>
<evidence type="ECO:0000313" key="1">
    <source>
        <dbReference type="EMBL" id="MBB3937351.1"/>
    </source>
</evidence>
<reference evidence="1 2" key="1">
    <citation type="submission" date="2020-08" db="EMBL/GenBank/DDBJ databases">
        <title>Genomic Encyclopedia of Type Strains, Phase IV (KMG-IV): sequencing the most valuable type-strain genomes for metagenomic binning, comparative biology and taxonomic classification.</title>
        <authorList>
            <person name="Goeker M."/>
        </authorList>
    </citation>
    <scope>NUCLEOTIDE SEQUENCE [LARGE SCALE GENOMIC DNA]</scope>
    <source>
        <strain evidence="1 2">DSM 25024</strain>
    </source>
</reference>
<comment type="caution">
    <text evidence="1">The sequence shown here is derived from an EMBL/GenBank/DDBJ whole genome shotgun (WGS) entry which is preliminary data.</text>
</comment>
<dbReference type="EMBL" id="JACIDO010000008">
    <property type="protein sequence ID" value="MBB3937351.1"/>
    <property type="molecule type" value="Genomic_DNA"/>
</dbReference>
<sequence>MKLKAEKAVGRRVLKADKLPSKVSVEDVALAFGAVQGRAVGDDDSPFSLWQVAKEMERRLVSTGGRPSLPGASAQLKVNLLDEDVEILSSISDSIGVEKYKPSKSQIITILVHMALSQFSKDDIRRSFASTIK</sequence>
<gene>
    <name evidence="1" type="ORF">GGR05_003517</name>
</gene>
<organism evidence="1 2">
    <name type="scientific">Aureimonas phyllosphaerae</name>
    <dbReference type="NCBI Taxonomy" id="1166078"/>
    <lineage>
        <taxon>Bacteria</taxon>
        <taxon>Pseudomonadati</taxon>
        <taxon>Pseudomonadota</taxon>
        <taxon>Alphaproteobacteria</taxon>
        <taxon>Hyphomicrobiales</taxon>
        <taxon>Aurantimonadaceae</taxon>
        <taxon>Aureimonas</taxon>
    </lineage>
</organism>
<dbReference type="RefSeq" id="WP_139224645.1">
    <property type="nucleotide sequence ID" value="NZ_FOOA01000012.1"/>
</dbReference>
<evidence type="ECO:0000313" key="2">
    <source>
        <dbReference type="Proteomes" id="UP000531216"/>
    </source>
</evidence>
<accession>A0A7W6FVN9</accession>
<dbReference type="AlphaFoldDB" id="A0A7W6FVN9"/>
<keyword evidence="2" id="KW-1185">Reference proteome</keyword>
<dbReference type="OrthoDB" id="4378831at2"/>